<comment type="caution">
    <text evidence="1">The sequence shown here is derived from an EMBL/GenBank/DDBJ whole genome shotgun (WGS) entry which is preliminary data.</text>
</comment>
<reference evidence="1" key="1">
    <citation type="submission" date="2020-04" db="EMBL/GenBank/DDBJ databases">
        <title>A chromosome-scale assembly and high-density genetic map of the yellow drum (Nibea albiflora) genome.</title>
        <authorList>
            <person name="Xu D."/>
            <person name="Zhang W."/>
            <person name="Chen R."/>
            <person name="Tan P."/>
            <person name="Wang L."/>
            <person name="Song H."/>
            <person name="Tian L."/>
            <person name="Zhu Q."/>
            <person name="Wang B."/>
        </authorList>
    </citation>
    <scope>NUCLEOTIDE SEQUENCE</scope>
    <source>
        <strain evidence="1">ZJHYS-2018</strain>
    </source>
</reference>
<sequence>CPCLACTVSGGFGENSCLPLCDICSPAILSACGIPLCAPPALLSLRVGIRHRYNIKGSICGDIAVSCFCNWCSWCQLQRELKHRKKNFVVVVNAQP</sequence>
<organism evidence="1 2">
    <name type="scientific">Nibea albiflora</name>
    <name type="common">Yellow drum</name>
    <name type="synonym">Corvina albiflora</name>
    <dbReference type="NCBI Taxonomy" id="240163"/>
    <lineage>
        <taxon>Eukaryota</taxon>
        <taxon>Metazoa</taxon>
        <taxon>Chordata</taxon>
        <taxon>Craniata</taxon>
        <taxon>Vertebrata</taxon>
        <taxon>Euteleostomi</taxon>
        <taxon>Actinopterygii</taxon>
        <taxon>Neopterygii</taxon>
        <taxon>Teleostei</taxon>
        <taxon>Neoteleostei</taxon>
        <taxon>Acanthomorphata</taxon>
        <taxon>Eupercaria</taxon>
        <taxon>Sciaenidae</taxon>
        <taxon>Nibea</taxon>
    </lineage>
</organism>
<feature type="non-terminal residue" evidence="1">
    <location>
        <position position="96"/>
    </location>
</feature>
<evidence type="ECO:0000313" key="2">
    <source>
        <dbReference type="Proteomes" id="UP000805704"/>
    </source>
</evidence>
<protein>
    <submittedName>
        <fullName evidence="1">Cornifelin</fullName>
    </submittedName>
</protein>
<proteinExistence type="predicted"/>
<gene>
    <name evidence="1" type="primary">CNFN.2</name>
    <name evidence="1" type="ORF">GBF38_007569</name>
</gene>
<name>A0ACB7EMM5_NIBAL</name>
<accession>A0ACB7EMM5</accession>
<dbReference type="EMBL" id="CM024792">
    <property type="protein sequence ID" value="KAG8003184.1"/>
    <property type="molecule type" value="Genomic_DNA"/>
</dbReference>
<evidence type="ECO:0000313" key="1">
    <source>
        <dbReference type="EMBL" id="KAG8003184.1"/>
    </source>
</evidence>
<feature type="non-terminal residue" evidence="1">
    <location>
        <position position="1"/>
    </location>
</feature>
<keyword evidence="2" id="KW-1185">Reference proteome</keyword>
<dbReference type="Proteomes" id="UP000805704">
    <property type="component" value="Chromosome 4"/>
</dbReference>